<reference evidence="1" key="1">
    <citation type="submission" date="2021-10" db="EMBL/GenBank/DDBJ databases">
        <title>Melipona bicolor Genome sequencing and assembly.</title>
        <authorList>
            <person name="Araujo N.S."/>
            <person name="Arias M.C."/>
        </authorList>
    </citation>
    <scope>NUCLEOTIDE SEQUENCE</scope>
    <source>
        <strain evidence="1">USP_2M_L1-L4_2017</strain>
        <tissue evidence="1">Whole body</tissue>
    </source>
</reference>
<sequence length="228" mass="25695">MFKRLQTSSRGEFLILSFEHDRHERGETEHDKETAIAGYSEPFDEVKSTFETRGWHDRAISRWNFYDDRQGASQGSPTFVTHGGSSSPLSLSAFDRRWLASAQSNSLDHEILERKDYTDGAAYAPDVLFDRSEYRSDTCTRPWSKLDPGSRNNKPTAYRPNKRQFDISLNRCGGTSQAPDIALLARISRVIENWIAGLSGSDGIERLAEKGISFEAADVDLNRDVGIL</sequence>
<evidence type="ECO:0000313" key="1">
    <source>
        <dbReference type="EMBL" id="KAK1131566.1"/>
    </source>
</evidence>
<gene>
    <name evidence="1" type="ORF">K0M31_017852</name>
</gene>
<dbReference type="EMBL" id="JAHYIQ010000006">
    <property type="protein sequence ID" value="KAK1131566.1"/>
    <property type="molecule type" value="Genomic_DNA"/>
</dbReference>
<proteinExistence type="predicted"/>
<protein>
    <submittedName>
        <fullName evidence="1">Uncharacterized protein</fullName>
    </submittedName>
</protein>
<organism evidence="1 2">
    <name type="scientific">Melipona bicolor</name>
    <dbReference type="NCBI Taxonomy" id="60889"/>
    <lineage>
        <taxon>Eukaryota</taxon>
        <taxon>Metazoa</taxon>
        <taxon>Ecdysozoa</taxon>
        <taxon>Arthropoda</taxon>
        <taxon>Hexapoda</taxon>
        <taxon>Insecta</taxon>
        <taxon>Pterygota</taxon>
        <taxon>Neoptera</taxon>
        <taxon>Endopterygota</taxon>
        <taxon>Hymenoptera</taxon>
        <taxon>Apocrita</taxon>
        <taxon>Aculeata</taxon>
        <taxon>Apoidea</taxon>
        <taxon>Anthophila</taxon>
        <taxon>Apidae</taxon>
        <taxon>Melipona</taxon>
    </lineage>
</organism>
<accession>A0AA40G5N0</accession>
<evidence type="ECO:0000313" key="2">
    <source>
        <dbReference type="Proteomes" id="UP001177670"/>
    </source>
</evidence>
<keyword evidence="2" id="KW-1185">Reference proteome</keyword>
<comment type="caution">
    <text evidence="1">The sequence shown here is derived from an EMBL/GenBank/DDBJ whole genome shotgun (WGS) entry which is preliminary data.</text>
</comment>
<dbReference type="AlphaFoldDB" id="A0AA40G5N0"/>
<name>A0AA40G5N0_9HYME</name>
<dbReference type="Proteomes" id="UP001177670">
    <property type="component" value="Unassembled WGS sequence"/>
</dbReference>